<name>D8PLJ8_SCHCM</name>
<keyword evidence="3" id="KW-1185">Reference proteome</keyword>
<dbReference type="RefSeq" id="XP_003036941.1">
    <property type="nucleotide sequence ID" value="XM_003036895.1"/>
</dbReference>
<dbReference type="InterPro" id="IPR032675">
    <property type="entry name" value="LRR_dom_sf"/>
</dbReference>
<dbReference type="OMA" id="WSKFEIV"/>
<protein>
    <recommendedName>
        <fullName evidence="1">F-box domain-containing protein</fullName>
    </recommendedName>
</protein>
<sequence>MERRGIIALPEELQILIFKHRLSPYCVIRENLVRDLSLVCRLWRDLIANEPQLWSAFELSLIHHGIPHSQNNVKLMQLRLHRSKDTRLRIRFNINDPTCKQLGLDIIALFKAHANRWQDIMFCGPATLAAALLSVDSSLPPSALSNLELTLMEDPQNVRLPHNFTISSLLVPYSAILNELSLNTRLVNLQTCLAILAQSPKLHRYTAVIHRESDFNVSPSVSQPTCRLEHLDLEIRNINPTQGTGDEHPLQVLARFLDAMILEDLTYLRIYWADSASPDEAGGRALFATILQCTRLRTLKIENLPLNQDAFAACIGTLTHLRHLSIQYPDHAFPSPLSRNFFRALCGHESSINLPQLEVLHISIHSEKVGKEDIYKLLERRMKAQGNPVLKDLFIHCDMDSRTCAAWREEISSTYPSLTVEISE</sequence>
<evidence type="ECO:0000313" key="3">
    <source>
        <dbReference type="Proteomes" id="UP000007431"/>
    </source>
</evidence>
<gene>
    <name evidence="2" type="ORF">SCHCODRAFT_103337</name>
</gene>
<dbReference type="Gene3D" id="1.20.1280.50">
    <property type="match status" value="1"/>
</dbReference>
<dbReference type="OrthoDB" id="3251489at2759"/>
<accession>D8PLJ8</accession>
<reference evidence="2 3" key="1">
    <citation type="journal article" date="2010" name="Nat. Biotechnol.">
        <title>Genome sequence of the model mushroom Schizophyllum commune.</title>
        <authorList>
            <person name="Ohm R.A."/>
            <person name="de Jong J.F."/>
            <person name="Lugones L.G."/>
            <person name="Aerts A."/>
            <person name="Kothe E."/>
            <person name="Stajich J.E."/>
            <person name="de Vries R.P."/>
            <person name="Record E."/>
            <person name="Levasseur A."/>
            <person name="Baker S.E."/>
            <person name="Bartholomew K.A."/>
            <person name="Coutinho P.M."/>
            <person name="Erdmann S."/>
            <person name="Fowler T.J."/>
            <person name="Gathman A.C."/>
            <person name="Lombard V."/>
            <person name="Henrissat B."/>
            <person name="Knabe N."/>
            <person name="Kuees U."/>
            <person name="Lilly W.W."/>
            <person name="Lindquist E."/>
            <person name="Lucas S."/>
            <person name="Magnuson J.K."/>
            <person name="Piumi F."/>
            <person name="Raudaskoski M."/>
            <person name="Salamov A."/>
            <person name="Schmutz J."/>
            <person name="Schwarze F.W.M.R."/>
            <person name="vanKuyk P.A."/>
            <person name="Horton J.S."/>
            <person name="Grigoriev I.V."/>
            <person name="Woesten H.A.B."/>
        </authorList>
    </citation>
    <scope>NUCLEOTIDE SEQUENCE [LARGE SCALE GENOMIC DNA]</scope>
    <source>
        <strain evidence="3">H4-8 / FGSC 9210</strain>
    </source>
</reference>
<dbReference type="AlphaFoldDB" id="D8PLJ8"/>
<dbReference type="eggNOG" id="ENOG502RC8Z">
    <property type="taxonomic scope" value="Eukaryota"/>
</dbReference>
<dbReference type="InterPro" id="IPR036047">
    <property type="entry name" value="F-box-like_dom_sf"/>
</dbReference>
<dbReference type="HOGENOM" id="CLU_519864_0_0_1"/>
<dbReference type="InParanoid" id="D8PLJ8"/>
<evidence type="ECO:0000313" key="2">
    <source>
        <dbReference type="EMBL" id="EFJ02039.1"/>
    </source>
</evidence>
<dbReference type="SUPFAM" id="SSF52047">
    <property type="entry name" value="RNI-like"/>
    <property type="match status" value="1"/>
</dbReference>
<feature type="non-terminal residue" evidence="2">
    <location>
        <position position="424"/>
    </location>
</feature>
<dbReference type="Pfam" id="PF12937">
    <property type="entry name" value="F-box-like"/>
    <property type="match status" value="1"/>
</dbReference>
<dbReference type="GeneID" id="9589485"/>
<evidence type="ECO:0000259" key="1">
    <source>
        <dbReference type="Pfam" id="PF12937"/>
    </source>
</evidence>
<dbReference type="VEuPathDB" id="FungiDB:SCHCODRAFT_02577410"/>
<dbReference type="Proteomes" id="UP000007431">
    <property type="component" value="Unassembled WGS sequence"/>
</dbReference>
<dbReference type="InterPro" id="IPR001810">
    <property type="entry name" value="F-box_dom"/>
</dbReference>
<proteinExistence type="predicted"/>
<organism evidence="3">
    <name type="scientific">Schizophyllum commune (strain H4-8 / FGSC 9210)</name>
    <name type="common">Split gill fungus</name>
    <dbReference type="NCBI Taxonomy" id="578458"/>
    <lineage>
        <taxon>Eukaryota</taxon>
        <taxon>Fungi</taxon>
        <taxon>Dikarya</taxon>
        <taxon>Basidiomycota</taxon>
        <taxon>Agaricomycotina</taxon>
        <taxon>Agaricomycetes</taxon>
        <taxon>Agaricomycetidae</taxon>
        <taxon>Agaricales</taxon>
        <taxon>Schizophyllaceae</taxon>
        <taxon>Schizophyllum</taxon>
    </lineage>
</organism>
<feature type="domain" description="F-box" evidence="1">
    <location>
        <begin position="8"/>
        <end position="55"/>
    </location>
</feature>
<dbReference type="SUPFAM" id="SSF81383">
    <property type="entry name" value="F-box domain"/>
    <property type="match status" value="1"/>
</dbReference>
<dbReference type="KEGG" id="scm:SCHCO_02577410"/>
<dbReference type="EMBL" id="GL377302">
    <property type="protein sequence ID" value="EFJ02039.1"/>
    <property type="molecule type" value="Genomic_DNA"/>
</dbReference>
<dbReference type="Gene3D" id="3.80.10.10">
    <property type="entry name" value="Ribonuclease Inhibitor"/>
    <property type="match status" value="1"/>
</dbReference>